<proteinExistence type="predicted"/>
<dbReference type="PATRIC" id="fig|1703.6.peg.400"/>
<comment type="caution">
    <text evidence="1">The sequence shown here is derived from an EMBL/GenBank/DDBJ whole genome shotgun (WGS) entry which is preliminary data.</text>
</comment>
<evidence type="ECO:0008006" key="3">
    <source>
        <dbReference type="Google" id="ProtNLM"/>
    </source>
</evidence>
<accession>A0A0B9AWS9</accession>
<evidence type="ECO:0000313" key="2">
    <source>
        <dbReference type="Proteomes" id="UP000031488"/>
    </source>
</evidence>
<dbReference type="RefSeq" id="WP_082018770.1">
    <property type="nucleotide sequence ID" value="NZ_JTJZ01000013.1"/>
</dbReference>
<dbReference type="Proteomes" id="UP000031488">
    <property type="component" value="Unassembled WGS sequence"/>
</dbReference>
<protein>
    <recommendedName>
        <fullName evidence="3">DUF2867 domain-containing protein</fullName>
    </recommendedName>
</protein>
<keyword evidence="2" id="KW-1185">Reference proteome</keyword>
<name>A0A0B9AWS9_BRELN</name>
<dbReference type="InterPro" id="IPR021295">
    <property type="entry name" value="DUF2867"/>
</dbReference>
<dbReference type="OrthoDB" id="4551029at2"/>
<reference evidence="1 2" key="1">
    <citation type="submission" date="2014-11" db="EMBL/GenBank/DDBJ databases">
        <title>Draft Genome Sequence of Brevibacterium linens AE038-8.</title>
        <authorList>
            <person name="Maizel D."/>
            <person name="Utturkar S.M."/>
            <person name="Brown S.D."/>
            <person name="Ferrero M."/>
            <person name="Rosen B.P."/>
        </authorList>
    </citation>
    <scope>NUCLEOTIDE SEQUENCE [LARGE SCALE GENOMIC DNA]</scope>
    <source>
        <strain evidence="1 2">AE038-8</strain>
    </source>
</reference>
<sequence length="201" mass="22911">MHTRPRHDPTIGRINSTAHFDHDWRVHEFTSDFIVEDVWALPITGGRNDFQRLLKDFLGDSAHQTPDTFAVRALWSIRTRLGRLLRWDSEDSSSAQAASLRARLPGDLQSGPRGPQSAHSPFSPLYLLEDEFAAELINRTVHGVLHLSWVPDGEVFRGRMAVLVKPQGRLGHAYMAAIKPFRYLIVYPAMLRKLERRAPEL</sequence>
<organism evidence="1 2">
    <name type="scientific">Brevibacterium linens</name>
    <dbReference type="NCBI Taxonomy" id="1703"/>
    <lineage>
        <taxon>Bacteria</taxon>
        <taxon>Bacillati</taxon>
        <taxon>Actinomycetota</taxon>
        <taxon>Actinomycetes</taxon>
        <taxon>Micrococcales</taxon>
        <taxon>Brevibacteriaceae</taxon>
        <taxon>Brevibacterium</taxon>
    </lineage>
</organism>
<gene>
    <name evidence="1" type="ORF">AE0388_0516</name>
</gene>
<dbReference type="EMBL" id="JTJZ01000013">
    <property type="protein sequence ID" value="KHS53761.1"/>
    <property type="molecule type" value="Genomic_DNA"/>
</dbReference>
<dbReference type="AlphaFoldDB" id="A0A0B9AWS9"/>
<dbReference type="Pfam" id="PF11066">
    <property type="entry name" value="DUF2867"/>
    <property type="match status" value="1"/>
</dbReference>
<evidence type="ECO:0000313" key="1">
    <source>
        <dbReference type="EMBL" id="KHS53761.1"/>
    </source>
</evidence>